<evidence type="ECO:0000313" key="2">
    <source>
        <dbReference type="EMBL" id="KAK0721045.1"/>
    </source>
</evidence>
<dbReference type="CDD" id="cd06464">
    <property type="entry name" value="ACD_sHsps-like"/>
    <property type="match status" value="1"/>
</dbReference>
<sequence length="82" mass="9171">MMMAWAVRSAYRRLKKETWQASAGFAVAFVYHFRASFSFPASVDQDGVQAKFNHGVLQRQGSQGGEQGDSQDRDPVRTSLCI</sequence>
<dbReference type="SUPFAM" id="SSF49764">
    <property type="entry name" value="HSP20-like chaperones"/>
    <property type="match status" value="1"/>
</dbReference>
<dbReference type="EMBL" id="JAUKUA010000003">
    <property type="protein sequence ID" value="KAK0721045.1"/>
    <property type="molecule type" value="Genomic_DNA"/>
</dbReference>
<feature type="region of interest" description="Disordered" evidence="1">
    <location>
        <begin position="54"/>
        <end position="82"/>
    </location>
</feature>
<accession>A0AA40AS73</accession>
<organism evidence="2 3">
    <name type="scientific">Lasiosphaeris hirsuta</name>
    <dbReference type="NCBI Taxonomy" id="260670"/>
    <lineage>
        <taxon>Eukaryota</taxon>
        <taxon>Fungi</taxon>
        <taxon>Dikarya</taxon>
        <taxon>Ascomycota</taxon>
        <taxon>Pezizomycotina</taxon>
        <taxon>Sordariomycetes</taxon>
        <taxon>Sordariomycetidae</taxon>
        <taxon>Sordariales</taxon>
        <taxon>Lasiosphaeriaceae</taxon>
        <taxon>Lasiosphaeris</taxon>
    </lineage>
</organism>
<reference evidence="2" key="1">
    <citation type="submission" date="2023-06" db="EMBL/GenBank/DDBJ databases">
        <title>Genome-scale phylogeny and comparative genomics of the fungal order Sordariales.</title>
        <authorList>
            <consortium name="Lawrence Berkeley National Laboratory"/>
            <person name="Hensen N."/>
            <person name="Bonometti L."/>
            <person name="Westerberg I."/>
            <person name="Brannstrom I.O."/>
            <person name="Guillou S."/>
            <person name="Cros-Aarteil S."/>
            <person name="Calhoun S."/>
            <person name="Haridas S."/>
            <person name="Kuo A."/>
            <person name="Mondo S."/>
            <person name="Pangilinan J."/>
            <person name="Riley R."/>
            <person name="Labutti K."/>
            <person name="Andreopoulos B."/>
            <person name="Lipzen A."/>
            <person name="Chen C."/>
            <person name="Yanf M."/>
            <person name="Daum C."/>
            <person name="Ng V."/>
            <person name="Clum A."/>
            <person name="Steindorff A."/>
            <person name="Ohm R."/>
            <person name="Martin F."/>
            <person name="Silar P."/>
            <person name="Natvig D."/>
            <person name="Lalanne C."/>
            <person name="Gautier V."/>
            <person name="Ament-Velasquez S.L."/>
            <person name="Kruys A."/>
            <person name="Hutchinson M.I."/>
            <person name="Powell A.J."/>
            <person name="Barry K."/>
            <person name="Miller A.N."/>
            <person name="Grigoriev I.V."/>
            <person name="Debuchy R."/>
            <person name="Gladieux P."/>
            <person name="Thoren M.H."/>
            <person name="Johannesson H."/>
        </authorList>
    </citation>
    <scope>NUCLEOTIDE SEQUENCE</scope>
    <source>
        <strain evidence="2">SMH4607-1</strain>
    </source>
</reference>
<name>A0AA40AS73_9PEZI</name>
<dbReference type="AlphaFoldDB" id="A0AA40AS73"/>
<proteinExistence type="predicted"/>
<comment type="caution">
    <text evidence="2">The sequence shown here is derived from an EMBL/GenBank/DDBJ whole genome shotgun (WGS) entry which is preliminary data.</text>
</comment>
<dbReference type="Proteomes" id="UP001172102">
    <property type="component" value="Unassembled WGS sequence"/>
</dbReference>
<dbReference type="Gene3D" id="2.60.40.790">
    <property type="match status" value="1"/>
</dbReference>
<dbReference type="InterPro" id="IPR008978">
    <property type="entry name" value="HSP20-like_chaperone"/>
</dbReference>
<protein>
    <submittedName>
        <fullName evidence="2">Uncharacterized protein</fullName>
    </submittedName>
</protein>
<keyword evidence="3" id="KW-1185">Reference proteome</keyword>
<evidence type="ECO:0000256" key="1">
    <source>
        <dbReference type="SAM" id="MobiDB-lite"/>
    </source>
</evidence>
<gene>
    <name evidence="2" type="ORF">B0H67DRAFT_578016</name>
</gene>
<evidence type="ECO:0000313" key="3">
    <source>
        <dbReference type="Proteomes" id="UP001172102"/>
    </source>
</evidence>